<keyword evidence="3" id="KW-1185">Reference proteome</keyword>
<feature type="compositionally biased region" description="Pro residues" evidence="1">
    <location>
        <begin position="14"/>
        <end position="25"/>
    </location>
</feature>
<dbReference type="Proteomes" id="UP001500973">
    <property type="component" value="Unassembled WGS sequence"/>
</dbReference>
<feature type="compositionally biased region" description="Low complexity" evidence="1">
    <location>
        <begin position="132"/>
        <end position="155"/>
    </location>
</feature>
<accession>A0ABN1Z5F5</accession>
<protein>
    <recommendedName>
        <fullName evidence="4">Tail assembly chaperone</fullName>
    </recommendedName>
</protein>
<feature type="region of interest" description="Disordered" evidence="1">
    <location>
        <begin position="1"/>
        <end position="32"/>
    </location>
</feature>
<evidence type="ECO:0000256" key="1">
    <source>
        <dbReference type="SAM" id="MobiDB-lite"/>
    </source>
</evidence>
<proteinExistence type="predicted"/>
<evidence type="ECO:0000313" key="3">
    <source>
        <dbReference type="Proteomes" id="UP001500973"/>
    </source>
</evidence>
<feature type="region of interest" description="Disordered" evidence="1">
    <location>
        <begin position="127"/>
        <end position="167"/>
    </location>
</feature>
<organism evidence="2 3">
    <name type="scientific">Streptomyces thermospinosisporus</name>
    <dbReference type="NCBI Taxonomy" id="161482"/>
    <lineage>
        <taxon>Bacteria</taxon>
        <taxon>Bacillati</taxon>
        <taxon>Actinomycetota</taxon>
        <taxon>Actinomycetes</taxon>
        <taxon>Kitasatosporales</taxon>
        <taxon>Streptomycetaceae</taxon>
        <taxon>Streptomyces</taxon>
    </lineage>
</organism>
<evidence type="ECO:0000313" key="2">
    <source>
        <dbReference type="EMBL" id="GAA1431894.1"/>
    </source>
</evidence>
<dbReference type="EMBL" id="BAAAIZ010000090">
    <property type="protein sequence ID" value="GAA1431894.1"/>
    <property type="molecule type" value="Genomic_DNA"/>
</dbReference>
<comment type="caution">
    <text evidence="2">The sequence shown here is derived from an EMBL/GenBank/DDBJ whole genome shotgun (WGS) entry which is preliminary data.</text>
</comment>
<name>A0ABN1Z5F5_9ACTN</name>
<evidence type="ECO:0008006" key="4">
    <source>
        <dbReference type="Google" id="ProtNLM"/>
    </source>
</evidence>
<reference evidence="3" key="1">
    <citation type="journal article" date="2019" name="Int. J. Syst. Evol. Microbiol.">
        <title>The Global Catalogue of Microorganisms (GCM) 10K type strain sequencing project: providing services to taxonomists for standard genome sequencing and annotation.</title>
        <authorList>
            <consortium name="The Broad Institute Genomics Platform"/>
            <consortium name="The Broad Institute Genome Sequencing Center for Infectious Disease"/>
            <person name="Wu L."/>
            <person name="Ma J."/>
        </authorList>
    </citation>
    <scope>NUCLEOTIDE SEQUENCE [LARGE SCALE GENOMIC DNA]</scope>
    <source>
        <strain evidence="3">JCM 11756</strain>
    </source>
</reference>
<sequence>MGAYGPHMTELLTPPAPNGSAPPPAATTRDFTRPRKRITFTIDDDTFEATPALPGELLVEFVTAYNDTAKVESIAEHVALLKQALKFVLLPESYERFSARLKDRHNPIDDDQLADVVLWLLEQYGLRPTAPSQPSSDGSPSPESGTSSTESTQPEAPTSEASQPTGS</sequence>
<gene>
    <name evidence="2" type="ORF">GCM10009601_51860</name>
</gene>